<gene>
    <name evidence="2" type="ORF">RJ639_011121</name>
</gene>
<dbReference type="PANTHER" id="PTHR37610:SF77">
    <property type="entry name" value="INTEGRASE CATALYTIC DOMAIN-CONTAINING PROTEIN"/>
    <property type="match status" value="1"/>
</dbReference>
<dbReference type="InterPro" id="IPR029472">
    <property type="entry name" value="Copia-like_N"/>
</dbReference>
<evidence type="ECO:0000313" key="2">
    <source>
        <dbReference type="EMBL" id="KAK3011513.1"/>
    </source>
</evidence>
<organism evidence="2 3">
    <name type="scientific">Escallonia herrerae</name>
    <dbReference type="NCBI Taxonomy" id="1293975"/>
    <lineage>
        <taxon>Eukaryota</taxon>
        <taxon>Viridiplantae</taxon>
        <taxon>Streptophyta</taxon>
        <taxon>Embryophyta</taxon>
        <taxon>Tracheophyta</taxon>
        <taxon>Spermatophyta</taxon>
        <taxon>Magnoliopsida</taxon>
        <taxon>eudicotyledons</taxon>
        <taxon>Gunneridae</taxon>
        <taxon>Pentapetalae</taxon>
        <taxon>asterids</taxon>
        <taxon>campanulids</taxon>
        <taxon>Escalloniales</taxon>
        <taxon>Escalloniaceae</taxon>
        <taxon>Escallonia</taxon>
    </lineage>
</organism>
<protein>
    <recommendedName>
        <fullName evidence="1">Retrotransposon Copia-like N-terminal domain-containing protein</fullName>
    </recommendedName>
</protein>
<dbReference type="Proteomes" id="UP001188597">
    <property type="component" value="Unassembled WGS sequence"/>
</dbReference>
<feature type="domain" description="Retrotransposon Copia-like N-terminal" evidence="1">
    <location>
        <begin position="9"/>
        <end position="46"/>
    </location>
</feature>
<dbReference type="EMBL" id="JAVXUP010001451">
    <property type="protein sequence ID" value="KAK3011513.1"/>
    <property type="molecule type" value="Genomic_DNA"/>
</dbReference>
<name>A0AA88VP24_9ASTE</name>
<comment type="caution">
    <text evidence="2">The sequence shown here is derived from an EMBL/GenBank/DDBJ whole genome shotgun (WGS) entry which is preliminary data.</text>
</comment>
<dbReference type="AlphaFoldDB" id="A0AA88VP24"/>
<proteinExistence type="predicted"/>
<reference evidence="2" key="1">
    <citation type="submission" date="2022-12" db="EMBL/GenBank/DDBJ databases">
        <title>Draft genome assemblies for two species of Escallonia (Escalloniales).</title>
        <authorList>
            <person name="Chanderbali A."/>
            <person name="Dervinis C."/>
            <person name="Anghel I."/>
            <person name="Soltis D."/>
            <person name="Soltis P."/>
            <person name="Zapata F."/>
        </authorList>
    </citation>
    <scope>NUCLEOTIDE SEQUENCE</scope>
    <source>
        <strain evidence="2">UCBG64.0493</strain>
        <tissue evidence="2">Leaf</tissue>
    </source>
</reference>
<evidence type="ECO:0000313" key="3">
    <source>
        <dbReference type="Proteomes" id="UP001188597"/>
    </source>
</evidence>
<evidence type="ECO:0000259" key="1">
    <source>
        <dbReference type="Pfam" id="PF14244"/>
    </source>
</evidence>
<sequence length="519" mass="59387">MASEKAECLSVKLDGKNYSVWRFHFQYFLEGKRLWGYVDGSEPQPATIQVKEVAQWKYWDSDEGLHSAKDMWEYLEKVYQQLNFSCKFQVEHDIFIYGQGEKSIQDYYAGLVNPWTEYEFMTMGKITTACCLRAMKDINDEREVMQFLVKLRPDYEIVRANILNHGSPAPPISDEIRHLVQSSVSSAISSAFSAIGLSDASSAPCHNLTSTTDDTTKPLLVYECQSKRNQPPAPLVHQPEPVPSFTHVSSSVNPSALPNHIPFEYVIPLRRSNRTTRPPDRLSLFAHHHLLFSSLDTIDVPTSHQKAAIVPCWKEAMDAEIDALLMNDTWDLVPSPPNASIIVNQPKYTMDSIKCANLTDQKCVETPMEPNLKLKKDAGELLSDPTHYCKLVGRLVYLTMTQPDISYAITNQGDRRLRDSKWYYREQTMKEEASQSLDEKDDENTISYISISFAKKLNKRRDVTFQYYPFPFRKTVLLDADILGSNYCLNNGLNGLRKDFCNWMKSGTGKHIQYHFVIV</sequence>
<dbReference type="PANTHER" id="PTHR37610">
    <property type="entry name" value="CCHC-TYPE DOMAIN-CONTAINING PROTEIN"/>
    <property type="match status" value="1"/>
</dbReference>
<keyword evidence="3" id="KW-1185">Reference proteome</keyword>
<dbReference type="Pfam" id="PF14244">
    <property type="entry name" value="Retrotran_gag_3"/>
    <property type="match status" value="1"/>
</dbReference>
<accession>A0AA88VP24</accession>